<feature type="signal peptide" evidence="1">
    <location>
        <begin position="1"/>
        <end position="19"/>
    </location>
</feature>
<comment type="caution">
    <text evidence="3">The sequence shown here is derived from an EMBL/GenBank/DDBJ whole genome shotgun (WGS) entry which is preliminary data.</text>
</comment>
<keyword evidence="1" id="KW-0732">Signal</keyword>
<name>A0A5E8H4L9_ROSAD</name>
<dbReference type="RefSeq" id="WP_040450707.1">
    <property type="nucleotide sequence ID" value="NZ_CM011002.1"/>
</dbReference>
<dbReference type="PANTHER" id="PTHR23150:SF19">
    <property type="entry name" value="FORMYLGLYCINE-GENERATING ENZYME"/>
    <property type="match status" value="1"/>
</dbReference>
<evidence type="ECO:0000259" key="2">
    <source>
        <dbReference type="Pfam" id="PF03781"/>
    </source>
</evidence>
<dbReference type="SUPFAM" id="SSF56436">
    <property type="entry name" value="C-type lectin-like"/>
    <property type="match status" value="1"/>
</dbReference>
<dbReference type="InterPro" id="IPR051043">
    <property type="entry name" value="Sulfatase_Mod_Factor_Kinase"/>
</dbReference>
<reference evidence="3 4" key="1">
    <citation type="submission" date="2008-01" db="EMBL/GenBank/DDBJ databases">
        <authorList>
            <person name="Wagner-Dobler I."/>
            <person name="Ferriera S."/>
            <person name="Johnson J."/>
            <person name="Kravitz S."/>
            <person name="Beeson K."/>
            <person name="Sutton G."/>
            <person name="Rogers Y.-H."/>
            <person name="Friedman R."/>
            <person name="Frazier M."/>
            <person name="Venter J.C."/>
        </authorList>
    </citation>
    <scope>NUCLEOTIDE SEQUENCE [LARGE SCALE GENOMIC DNA]</scope>
    <source>
        <strain evidence="4">DSM 17067 / NCIMB 14079 / DFL-11</strain>
    </source>
</reference>
<evidence type="ECO:0000313" key="3">
    <source>
        <dbReference type="EMBL" id="EEE46877.2"/>
    </source>
</evidence>
<dbReference type="InterPro" id="IPR005532">
    <property type="entry name" value="SUMF_dom"/>
</dbReference>
<dbReference type="InterPro" id="IPR016187">
    <property type="entry name" value="CTDL_fold"/>
</dbReference>
<feature type="domain" description="Sulfatase-modifying factor enzyme-like" evidence="2">
    <location>
        <begin position="17"/>
        <end position="239"/>
    </location>
</feature>
<feature type="chain" id="PRO_5023101061" description="Sulfatase-modifying factor enzyme-like domain-containing protein" evidence="1">
    <location>
        <begin position="20"/>
        <end position="241"/>
    </location>
</feature>
<proteinExistence type="predicted"/>
<protein>
    <recommendedName>
        <fullName evidence="2">Sulfatase-modifying factor enzyme-like domain-containing protein</fullName>
    </recommendedName>
</protein>
<dbReference type="InterPro" id="IPR042095">
    <property type="entry name" value="SUMF_sf"/>
</dbReference>
<sequence length="241" mass="25992">MQTLKCLFLMLAFAGNAKAEEMVSIGSFGIDRTEVTIGAFREFIDATNTTTSAEIAGGGEVYESGWVQKPGWNWRTPFGLPALDTEPAVHVTYDEASAYCAWREKRLPTDAEWVEAAYTEHRISPPAPFEPGVTYPYPTGKIPEGANCLQGCGASPAIDVSAVLRRGTGHAPAGTTRPGANGLYDMGANVWEWTDNGAGGQKTTRGGSWWYGPQQMHRDHIATKPAGTAVVYIGFRCARSL</sequence>
<reference evidence="3 4" key="2">
    <citation type="submission" date="2013-04" db="EMBL/GenBank/DDBJ databases">
        <authorList>
            <person name="Fiebig A."/>
            <person name="Pradella S."/>
            <person name="Wagner-Doebler I."/>
        </authorList>
    </citation>
    <scope>NUCLEOTIDE SEQUENCE [LARGE SCALE GENOMIC DNA]</scope>
    <source>
        <strain evidence="4">DSM 17067 / NCIMB 14079 / DFL-11</strain>
    </source>
</reference>
<evidence type="ECO:0000256" key="1">
    <source>
        <dbReference type="SAM" id="SignalP"/>
    </source>
</evidence>
<dbReference type="AlphaFoldDB" id="A0A5E8H4L9"/>
<dbReference type="PANTHER" id="PTHR23150">
    <property type="entry name" value="SULFATASE MODIFYING FACTOR 1, 2"/>
    <property type="match status" value="1"/>
</dbReference>
<evidence type="ECO:0000313" key="4">
    <source>
        <dbReference type="Proteomes" id="UP000004703"/>
    </source>
</evidence>
<dbReference type="Proteomes" id="UP000004703">
    <property type="component" value="Chromosome"/>
</dbReference>
<accession>A0A5E8H4L9</accession>
<dbReference type="Gene3D" id="3.90.1580.10">
    <property type="entry name" value="paralog of FGE (formylglycine-generating enzyme)"/>
    <property type="match status" value="1"/>
</dbReference>
<dbReference type="GO" id="GO:0120147">
    <property type="term" value="F:formylglycine-generating oxidase activity"/>
    <property type="evidence" value="ECO:0007669"/>
    <property type="project" value="TreeGrafter"/>
</dbReference>
<gene>
    <name evidence="3" type="ORF">SADFL11_4166</name>
</gene>
<organism evidence="3 4">
    <name type="scientific">Roseibium alexandrii (strain DSM 17067 / NCIMB 14079 / DFL-11)</name>
    <name type="common">Labrenzia alexandrii</name>
    <dbReference type="NCBI Taxonomy" id="244592"/>
    <lineage>
        <taxon>Bacteria</taxon>
        <taxon>Pseudomonadati</taxon>
        <taxon>Pseudomonadota</taxon>
        <taxon>Alphaproteobacteria</taxon>
        <taxon>Hyphomicrobiales</taxon>
        <taxon>Stappiaceae</taxon>
        <taxon>Roseibium</taxon>
    </lineage>
</organism>
<dbReference type="Pfam" id="PF03781">
    <property type="entry name" value="FGE-sulfatase"/>
    <property type="match status" value="1"/>
</dbReference>
<dbReference type="EMBL" id="ACCU02000002">
    <property type="protein sequence ID" value="EEE46877.2"/>
    <property type="molecule type" value="Genomic_DNA"/>
</dbReference>